<dbReference type="InterPro" id="IPR006073">
    <property type="entry name" value="GTP-bd"/>
</dbReference>
<dbReference type="NCBIfam" id="NF003661">
    <property type="entry name" value="PRK05291.1-3"/>
    <property type="match status" value="1"/>
</dbReference>
<dbReference type="InterPro" id="IPR031168">
    <property type="entry name" value="G_TrmE"/>
</dbReference>
<comment type="similarity">
    <text evidence="2 6">Belongs to the TRAFAC class TrmE-Era-EngA-EngB-Septin-like GTPase superfamily. TrmE GTPase family.</text>
</comment>
<keyword evidence="3 6" id="KW-0819">tRNA processing</keyword>
<dbReference type="Pfam" id="PF10396">
    <property type="entry name" value="TrmE_N"/>
    <property type="match status" value="1"/>
</dbReference>
<feature type="domain" description="TrmE-type G" evidence="7">
    <location>
        <begin position="301"/>
        <end position="471"/>
    </location>
</feature>
<dbReference type="Gene3D" id="3.40.50.300">
    <property type="entry name" value="P-loop containing nucleotide triphosphate hydrolases"/>
    <property type="match status" value="1"/>
</dbReference>
<dbReference type="GO" id="GO:0030488">
    <property type="term" value="P:tRNA methylation"/>
    <property type="evidence" value="ECO:0007669"/>
    <property type="project" value="TreeGrafter"/>
</dbReference>
<keyword evidence="5 6" id="KW-0342">GTP-binding</keyword>
<dbReference type="InterPro" id="IPR025867">
    <property type="entry name" value="MnmE_helical"/>
</dbReference>
<dbReference type="PROSITE" id="PS51709">
    <property type="entry name" value="G_TRME"/>
    <property type="match status" value="1"/>
</dbReference>
<dbReference type="InterPro" id="IPR004520">
    <property type="entry name" value="GTPase_MnmE"/>
</dbReference>
<evidence type="ECO:0000256" key="1">
    <source>
        <dbReference type="ARBA" id="ARBA00004173"/>
    </source>
</evidence>
<evidence type="ECO:0000259" key="7">
    <source>
        <dbReference type="PROSITE" id="PS51709"/>
    </source>
</evidence>
<dbReference type="InterPro" id="IPR027368">
    <property type="entry name" value="MnmE_dom2"/>
</dbReference>
<dbReference type="InterPro" id="IPR027417">
    <property type="entry name" value="P-loop_NTPase"/>
</dbReference>
<dbReference type="SUPFAM" id="SSF116878">
    <property type="entry name" value="TrmE connector domain"/>
    <property type="match status" value="1"/>
</dbReference>
<evidence type="ECO:0000313" key="8">
    <source>
        <dbReference type="EMBL" id="PXF46846.1"/>
    </source>
</evidence>
<evidence type="ECO:0000256" key="4">
    <source>
        <dbReference type="ARBA" id="ARBA00022741"/>
    </source>
</evidence>
<dbReference type="PANTHER" id="PTHR42714">
    <property type="entry name" value="TRNA MODIFICATION GTPASE GTPBP3"/>
    <property type="match status" value="1"/>
</dbReference>
<evidence type="ECO:0000256" key="2">
    <source>
        <dbReference type="ARBA" id="ARBA00011043"/>
    </source>
</evidence>
<dbReference type="CDD" id="cd14858">
    <property type="entry name" value="TrmE_N"/>
    <property type="match status" value="1"/>
</dbReference>
<sequence length="573" mass="62306">MAFFFLTRLASVPSRSSRSSLGALCKTFSVRWRPFSACAHNNKSVRKLEIHAVSTKHETPTTHEYTNPAVNLTQTVFHEDTIFALSSGAGVTAGVAVIRVSGPHAADCLLKISAPSTRQKLPRPRYAALRKLYHPLSEELLDEALVLFFPGPNSFTGEDVVELQVHGSRAVISAVVNALADCTDPDTMIRPAERGEFTRRAFENGRLDLTAVEGLADLIAAETAMQRKQALWHLSGHVKETLEEWRTEIKTCLAHVEAVIDFGDDVDDQVFEDIIPRVQALRAQIKAHLDDAHRGEIIRGGARVAIVGKPNAGKSTLLNALAKRPAAIVSPHAGTTRDVVEVQLDLNGLAVVVSDTAGLRDSTNDPIEIEGIRRAREAAARADITVLVHDVTEGDLETALQALPSRLSACDGTQDPDDRADQRLVCVLNKVDLVNTSDQSSKDKDIEVFKTSLLRNEGVSELVDHLESMIRVVCEGGETGGSSENTKNTNTKNTSELMPIITRARHRHHMKNAVAALDSFVQGRTGAIPSLYLPMDLAAEDLRIAGKELGAITGQIDSEEVLDVIFNEFCIGK</sequence>
<dbReference type="Pfam" id="PF01926">
    <property type="entry name" value="MMR_HSR1"/>
    <property type="match status" value="1"/>
</dbReference>
<dbReference type="GO" id="GO:0003924">
    <property type="term" value="F:GTPase activity"/>
    <property type="evidence" value="ECO:0007669"/>
    <property type="project" value="InterPro"/>
</dbReference>
<dbReference type="CDD" id="cd04164">
    <property type="entry name" value="trmE"/>
    <property type="match status" value="1"/>
</dbReference>
<dbReference type="SUPFAM" id="SSF52540">
    <property type="entry name" value="P-loop containing nucleoside triphosphate hydrolases"/>
    <property type="match status" value="1"/>
</dbReference>
<dbReference type="HAMAP" id="MF_00379">
    <property type="entry name" value="GTPase_MnmE"/>
    <property type="match status" value="1"/>
</dbReference>
<keyword evidence="4 6" id="KW-0547">Nucleotide-binding</keyword>
<dbReference type="GO" id="GO:0005739">
    <property type="term" value="C:mitochondrion"/>
    <property type="evidence" value="ECO:0007669"/>
    <property type="project" value="UniProtKB-SubCell"/>
</dbReference>
<comment type="subcellular location">
    <subcellularLocation>
        <location evidence="1">Mitochondrion</location>
    </subcellularLocation>
</comment>
<evidence type="ECO:0000256" key="3">
    <source>
        <dbReference type="ARBA" id="ARBA00022694"/>
    </source>
</evidence>
<dbReference type="Gene3D" id="1.20.120.430">
    <property type="entry name" value="tRNA modification GTPase MnmE domain 2"/>
    <property type="match status" value="1"/>
</dbReference>
<dbReference type="InterPro" id="IPR027266">
    <property type="entry name" value="TrmE/GcvT-like"/>
</dbReference>
<evidence type="ECO:0000313" key="9">
    <source>
        <dbReference type="Proteomes" id="UP000247409"/>
    </source>
</evidence>
<dbReference type="InterPro" id="IPR005225">
    <property type="entry name" value="Small_GTP-bd"/>
</dbReference>
<evidence type="ECO:0000256" key="6">
    <source>
        <dbReference type="RuleBase" id="RU003313"/>
    </source>
</evidence>
<gene>
    <name evidence="8" type="ORF">BWQ96_03375</name>
</gene>
<dbReference type="PANTHER" id="PTHR42714:SF2">
    <property type="entry name" value="TRNA MODIFICATION GTPASE GTPBP3, MITOCHONDRIAL"/>
    <property type="match status" value="1"/>
</dbReference>
<dbReference type="GO" id="GO:0002098">
    <property type="term" value="P:tRNA wobble uridine modification"/>
    <property type="evidence" value="ECO:0007669"/>
    <property type="project" value="TreeGrafter"/>
</dbReference>
<dbReference type="Gene3D" id="3.30.1360.120">
    <property type="entry name" value="Probable tRNA modification gtpase trme, domain 1"/>
    <property type="match status" value="1"/>
</dbReference>
<dbReference type="OrthoDB" id="188276at2759"/>
<keyword evidence="9" id="KW-1185">Reference proteome</keyword>
<dbReference type="AlphaFoldDB" id="A0A2V3IXG2"/>
<proteinExistence type="inferred from homology"/>
<comment type="caution">
    <text evidence="8">The sequence shown here is derived from an EMBL/GenBank/DDBJ whole genome shotgun (WGS) entry which is preliminary data.</text>
</comment>
<dbReference type="InterPro" id="IPR018948">
    <property type="entry name" value="GTP-bd_TrmE_N"/>
</dbReference>
<protein>
    <submittedName>
        <fullName evidence="8">tRNA modification GTPase GTPBP3, mitochondrial</fullName>
    </submittedName>
</protein>
<organism evidence="8 9">
    <name type="scientific">Gracilariopsis chorda</name>
    <dbReference type="NCBI Taxonomy" id="448386"/>
    <lineage>
        <taxon>Eukaryota</taxon>
        <taxon>Rhodophyta</taxon>
        <taxon>Florideophyceae</taxon>
        <taxon>Rhodymeniophycidae</taxon>
        <taxon>Gracilariales</taxon>
        <taxon>Gracilariaceae</taxon>
        <taxon>Gracilariopsis</taxon>
    </lineage>
</organism>
<evidence type="ECO:0000256" key="5">
    <source>
        <dbReference type="ARBA" id="ARBA00023134"/>
    </source>
</evidence>
<dbReference type="NCBIfam" id="TIGR00231">
    <property type="entry name" value="small_GTP"/>
    <property type="match status" value="1"/>
</dbReference>
<dbReference type="STRING" id="448386.A0A2V3IXG2"/>
<dbReference type="NCBIfam" id="TIGR00450">
    <property type="entry name" value="mnmE_trmE_thdF"/>
    <property type="match status" value="1"/>
</dbReference>
<dbReference type="FunFam" id="3.30.1360.120:FF:000007">
    <property type="entry name" value="tRNA modification GTPase GTPBP3, mitochondrial"/>
    <property type="match status" value="1"/>
</dbReference>
<reference evidence="8 9" key="1">
    <citation type="journal article" date="2018" name="Mol. Biol. Evol.">
        <title>Analysis of the draft genome of the red seaweed Gracilariopsis chorda provides insights into genome size evolution in Rhodophyta.</title>
        <authorList>
            <person name="Lee J."/>
            <person name="Yang E.C."/>
            <person name="Graf L."/>
            <person name="Yang J.H."/>
            <person name="Qiu H."/>
            <person name="Zel Zion U."/>
            <person name="Chan C.X."/>
            <person name="Stephens T.G."/>
            <person name="Weber A.P.M."/>
            <person name="Boo G.H."/>
            <person name="Boo S.M."/>
            <person name="Kim K.M."/>
            <person name="Shin Y."/>
            <person name="Jung M."/>
            <person name="Lee S.J."/>
            <person name="Yim H.S."/>
            <person name="Lee J.H."/>
            <person name="Bhattacharya D."/>
            <person name="Yoon H.S."/>
        </authorList>
    </citation>
    <scope>NUCLEOTIDE SEQUENCE [LARGE SCALE GENOMIC DNA]</scope>
    <source>
        <strain evidence="8 9">SKKU-2015</strain>
        <tissue evidence="8">Whole body</tissue>
    </source>
</reference>
<dbReference type="Proteomes" id="UP000247409">
    <property type="component" value="Unassembled WGS sequence"/>
</dbReference>
<name>A0A2V3IXG2_9FLOR</name>
<dbReference type="GO" id="GO:0005525">
    <property type="term" value="F:GTP binding"/>
    <property type="evidence" value="ECO:0007669"/>
    <property type="project" value="UniProtKB-KW"/>
</dbReference>
<dbReference type="Pfam" id="PF12631">
    <property type="entry name" value="MnmE_helical"/>
    <property type="match status" value="1"/>
</dbReference>
<dbReference type="EMBL" id="NBIV01000032">
    <property type="protein sequence ID" value="PXF46846.1"/>
    <property type="molecule type" value="Genomic_DNA"/>
</dbReference>
<accession>A0A2V3IXG2</accession>